<evidence type="ECO:0000256" key="1">
    <source>
        <dbReference type="SAM" id="MobiDB-lite"/>
    </source>
</evidence>
<organism evidence="2 3">
    <name type="scientific">Pleuronectes platessa</name>
    <name type="common">European plaice</name>
    <dbReference type="NCBI Taxonomy" id="8262"/>
    <lineage>
        <taxon>Eukaryota</taxon>
        <taxon>Metazoa</taxon>
        <taxon>Chordata</taxon>
        <taxon>Craniata</taxon>
        <taxon>Vertebrata</taxon>
        <taxon>Euteleostomi</taxon>
        <taxon>Actinopterygii</taxon>
        <taxon>Neopterygii</taxon>
        <taxon>Teleostei</taxon>
        <taxon>Neoteleostei</taxon>
        <taxon>Acanthomorphata</taxon>
        <taxon>Carangaria</taxon>
        <taxon>Pleuronectiformes</taxon>
        <taxon>Pleuronectoidei</taxon>
        <taxon>Pleuronectidae</taxon>
        <taxon>Pleuronectes</taxon>
    </lineage>
</organism>
<dbReference type="AlphaFoldDB" id="A0A9N7ULZ7"/>
<dbReference type="EMBL" id="CADEAL010001469">
    <property type="protein sequence ID" value="CAB1432732.1"/>
    <property type="molecule type" value="Genomic_DNA"/>
</dbReference>
<protein>
    <submittedName>
        <fullName evidence="2">Uncharacterized protein</fullName>
    </submittedName>
</protein>
<proteinExistence type="predicted"/>
<dbReference type="Proteomes" id="UP001153269">
    <property type="component" value="Unassembled WGS sequence"/>
</dbReference>
<evidence type="ECO:0000313" key="3">
    <source>
        <dbReference type="Proteomes" id="UP001153269"/>
    </source>
</evidence>
<accession>A0A9N7ULZ7</accession>
<comment type="caution">
    <text evidence="2">The sequence shown here is derived from an EMBL/GenBank/DDBJ whole genome shotgun (WGS) entry which is preliminary data.</text>
</comment>
<keyword evidence="3" id="KW-1185">Reference proteome</keyword>
<reference evidence="2" key="1">
    <citation type="submission" date="2020-03" db="EMBL/GenBank/DDBJ databases">
        <authorList>
            <person name="Weist P."/>
        </authorList>
    </citation>
    <scope>NUCLEOTIDE SEQUENCE</scope>
</reference>
<evidence type="ECO:0000313" key="2">
    <source>
        <dbReference type="EMBL" id="CAB1432732.1"/>
    </source>
</evidence>
<sequence length="83" mass="9728">YERKLEYLEETPGSQTSPSDTAGGHMWLQGPVALWHQFSSQMTQAQQEKTCFHRTMKLLHLHKELLTCLFEDQWSSTRYVLLS</sequence>
<name>A0A9N7ULZ7_PLEPL</name>
<feature type="non-terminal residue" evidence="2">
    <location>
        <position position="83"/>
    </location>
</feature>
<gene>
    <name evidence="2" type="ORF">PLEPLA_LOCUS20816</name>
</gene>
<feature type="region of interest" description="Disordered" evidence="1">
    <location>
        <begin position="1"/>
        <end position="24"/>
    </location>
</feature>